<gene>
    <name evidence="1" type="ORF">AB986_02625</name>
</gene>
<dbReference type="AlphaFoldDB" id="A0A0J6D1R4"/>
<evidence type="ECO:0000313" key="2">
    <source>
        <dbReference type="Proteomes" id="UP000035996"/>
    </source>
</evidence>
<organism evidence="1 2">
    <name type="scientific">Guptibacillus hwajinpoensis</name>
    <dbReference type="NCBI Taxonomy" id="208199"/>
    <lineage>
        <taxon>Bacteria</taxon>
        <taxon>Bacillati</taxon>
        <taxon>Bacillota</taxon>
        <taxon>Bacilli</taxon>
        <taxon>Bacillales</taxon>
        <taxon>Guptibacillaceae</taxon>
        <taxon>Guptibacillus</taxon>
    </lineage>
</organism>
<comment type="caution">
    <text evidence="1">The sequence shown here is derived from an EMBL/GenBank/DDBJ whole genome shotgun (WGS) entry which is preliminary data.</text>
</comment>
<reference evidence="1" key="1">
    <citation type="submission" date="2015-06" db="EMBL/GenBank/DDBJ databases">
        <authorList>
            <person name="Liu B."/>
            <person name="Wang J."/>
            <person name="Zhu Y."/>
            <person name="Liu G."/>
            <person name="Chen Q."/>
            <person name="Zheng C."/>
            <person name="Che J."/>
            <person name="Ge C."/>
            <person name="Shi H."/>
            <person name="Pan Z."/>
            <person name="Liu X."/>
        </authorList>
    </citation>
    <scope>NUCLEOTIDE SEQUENCE [LARGE SCALE GENOMIC DNA]</scope>
    <source>
        <strain evidence="1">DSM 16346</strain>
    </source>
</reference>
<accession>A0A0J6D1R4</accession>
<dbReference type="RefSeq" id="WP_048309313.1">
    <property type="nucleotide sequence ID" value="NZ_CP119526.1"/>
</dbReference>
<dbReference type="Proteomes" id="UP000035996">
    <property type="component" value="Unassembled WGS sequence"/>
</dbReference>
<evidence type="ECO:0000313" key="1">
    <source>
        <dbReference type="EMBL" id="KMM38229.1"/>
    </source>
</evidence>
<name>A0A0J6D1R4_9BACL</name>
<protein>
    <submittedName>
        <fullName evidence="1">Uncharacterized protein</fullName>
    </submittedName>
</protein>
<keyword evidence="2" id="KW-1185">Reference proteome</keyword>
<sequence length="72" mass="8294">MGNRRSAATPRTYIKNTKNEVESSGETSPSCSRFCSNVCGRLFPFNFNRCFNDCLSCKEDVIFETDNEFYEE</sequence>
<dbReference type="EMBL" id="LELK01000001">
    <property type="protein sequence ID" value="KMM38229.1"/>
    <property type="molecule type" value="Genomic_DNA"/>
</dbReference>
<proteinExistence type="predicted"/>